<dbReference type="Gene3D" id="1.10.287.110">
    <property type="entry name" value="DnaJ domain"/>
    <property type="match status" value="1"/>
</dbReference>
<accession>A0AA85K2S1</accession>
<evidence type="ECO:0000313" key="4">
    <source>
        <dbReference type="Proteomes" id="UP000050795"/>
    </source>
</evidence>
<dbReference type="WBParaSite" id="TREG1_57540.1">
    <property type="protein sequence ID" value="TREG1_57540.1"/>
    <property type="gene ID" value="TREG1_57540"/>
</dbReference>
<dbReference type="AlphaFoldDB" id="A0AA85K2S1"/>
<feature type="transmembrane region" description="Helical" evidence="2">
    <location>
        <begin position="199"/>
        <end position="220"/>
    </location>
</feature>
<proteinExistence type="predicted"/>
<evidence type="ECO:0000313" key="5">
    <source>
        <dbReference type="WBParaSite" id="TREG1_57540.1"/>
    </source>
</evidence>
<keyword evidence="4" id="KW-1185">Reference proteome</keyword>
<dbReference type="InterPro" id="IPR036869">
    <property type="entry name" value="J_dom_sf"/>
</dbReference>
<dbReference type="Proteomes" id="UP000050795">
    <property type="component" value="Unassembled WGS sequence"/>
</dbReference>
<evidence type="ECO:0000259" key="3">
    <source>
        <dbReference type="PROSITE" id="PS50076"/>
    </source>
</evidence>
<sequence>MSKNLKLSHYNIIIIISELLILLRPKFLRVVQTSTLCSCFPWEKYNAYDVLGVKKSATADEIKSAYYNLSKSLHPDRLSHSNPDQLKRQEFQLVSSAYTLLRNSETRSQYDQYLETGCWLQQHNKNDVVSDFDTEFQRARELFMRNQKFQRNHSPTDKCERIVSEAGKSEVKKGNVKPKTVLDYDYYDSSSSSRTQPPVYFTASYFLGITFSLFLVYYCLAQSK</sequence>
<dbReference type="CDD" id="cd06257">
    <property type="entry name" value="DnaJ"/>
    <property type="match status" value="1"/>
</dbReference>
<name>A0AA85K2S1_TRIRE</name>
<dbReference type="GO" id="GO:0042026">
    <property type="term" value="P:protein refolding"/>
    <property type="evidence" value="ECO:0007669"/>
    <property type="project" value="TreeGrafter"/>
</dbReference>
<reference evidence="4" key="1">
    <citation type="submission" date="2022-06" db="EMBL/GenBank/DDBJ databases">
        <authorList>
            <person name="Berger JAMES D."/>
            <person name="Berger JAMES D."/>
        </authorList>
    </citation>
    <scope>NUCLEOTIDE SEQUENCE [LARGE SCALE GENOMIC DNA]</scope>
</reference>
<keyword evidence="2" id="KW-1133">Transmembrane helix</keyword>
<dbReference type="GO" id="GO:0005737">
    <property type="term" value="C:cytoplasm"/>
    <property type="evidence" value="ECO:0007669"/>
    <property type="project" value="TreeGrafter"/>
</dbReference>
<organism evidence="4 5">
    <name type="scientific">Trichobilharzia regenti</name>
    <name type="common">Nasal bird schistosome</name>
    <dbReference type="NCBI Taxonomy" id="157069"/>
    <lineage>
        <taxon>Eukaryota</taxon>
        <taxon>Metazoa</taxon>
        <taxon>Spiralia</taxon>
        <taxon>Lophotrochozoa</taxon>
        <taxon>Platyhelminthes</taxon>
        <taxon>Trematoda</taxon>
        <taxon>Digenea</taxon>
        <taxon>Strigeidida</taxon>
        <taxon>Schistosomatoidea</taxon>
        <taxon>Schistosomatidae</taxon>
        <taxon>Trichobilharzia</taxon>
    </lineage>
</organism>
<evidence type="ECO:0000256" key="2">
    <source>
        <dbReference type="SAM" id="Phobius"/>
    </source>
</evidence>
<keyword evidence="2" id="KW-0472">Membrane</keyword>
<dbReference type="GO" id="GO:0051082">
    <property type="term" value="F:unfolded protein binding"/>
    <property type="evidence" value="ECO:0007669"/>
    <property type="project" value="TreeGrafter"/>
</dbReference>
<reference evidence="5" key="2">
    <citation type="submission" date="2023-11" db="UniProtKB">
        <authorList>
            <consortium name="WormBaseParasite"/>
        </authorList>
    </citation>
    <scope>IDENTIFICATION</scope>
</reference>
<dbReference type="Pfam" id="PF00226">
    <property type="entry name" value="DnaJ"/>
    <property type="match status" value="1"/>
</dbReference>
<protein>
    <recommendedName>
        <fullName evidence="3">J domain-containing protein</fullName>
    </recommendedName>
</protein>
<evidence type="ECO:0000256" key="1">
    <source>
        <dbReference type="ARBA" id="ARBA00023186"/>
    </source>
</evidence>
<dbReference type="SMART" id="SM00271">
    <property type="entry name" value="DnaJ"/>
    <property type="match status" value="1"/>
</dbReference>
<dbReference type="SUPFAM" id="SSF46565">
    <property type="entry name" value="Chaperone J-domain"/>
    <property type="match status" value="1"/>
</dbReference>
<dbReference type="PANTHER" id="PTHR43096:SF52">
    <property type="entry name" value="DNAJ HOMOLOG 1, MITOCHONDRIAL-RELATED"/>
    <property type="match status" value="1"/>
</dbReference>
<keyword evidence="2" id="KW-0812">Transmembrane</keyword>
<dbReference type="InterPro" id="IPR001623">
    <property type="entry name" value="DnaJ_domain"/>
</dbReference>
<keyword evidence="1" id="KW-0143">Chaperone</keyword>
<dbReference type="PRINTS" id="PR00625">
    <property type="entry name" value="JDOMAIN"/>
</dbReference>
<feature type="domain" description="J" evidence="3">
    <location>
        <begin position="46"/>
        <end position="114"/>
    </location>
</feature>
<dbReference type="PANTHER" id="PTHR43096">
    <property type="entry name" value="DNAJ HOMOLOG 1, MITOCHONDRIAL-RELATED"/>
    <property type="match status" value="1"/>
</dbReference>
<dbReference type="PROSITE" id="PS50076">
    <property type="entry name" value="DNAJ_2"/>
    <property type="match status" value="1"/>
</dbReference>